<dbReference type="KEGG" id="mbur:EQU24_16790"/>
<reference evidence="3" key="1">
    <citation type="journal article" date="2019" name="J. Bacteriol.">
        <title>A Mutagenic Screen Identifies a TonB-Dependent Receptor Required for the Lanthanide Metal Switch in the Type I Methanotroph 'Methylotuvimicrobium buryatense' 5GB1C.</title>
        <authorList>
            <person name="Groom J.D."/>
            <person name="Ford S.M."/>
            <person name="Pesesky M.W."/>
            <person name="Lidstrom M.E."/>
        </authorList>
    </citation>
    <scope>NUCLEOTIDE SEQUENCE [LARGE SCALE GENOMIC DNA]</scope>
    <source>
        <strain evidence="3">5GB1C</strain>
    </source>
</reference>
<feature type="domain" description="MEKHLA" evidence="1">
    <location>
        <begin position="13"/>
        <end position="153"/>
    </location>
</feature>
<evidence type="ECO:0000313" key="3">
    <source>
        <dbReference type="Proteomes" id="UP000305881"/>
    </source>
</evidence>
<evidence type="ECO:0000259" key="1">
    <source>
        <dbReference type="Pfam" id="PF08670"/>
    </source>
</evidence>
<keyword evidence="3" id="KW-1185">Reference proteome</keyword>
<dbReference type="InterPro" id="IPR013978">
    <property type="entry name" value="MEKHLA"/>
</dbReference>
<accession>A0A4P9UQJ6</accession>
<dbReference type="Proteomes" id="UP000305881">
    <property type="component" value="Chromosome"/>
</dbReference>
<dbReference type="OrthoDB" id="9794448at2"/>
<dbReference type="EMBL" id="CP035467">
    <property type="protein sequence ID" value="QCW83714.1"/>
    <property type="molecule type" value="Genomic_DNA"/>
</dbReference>
<evidence type="ECO:0000313" key="2">
    <source>
        <dbReference type="EMBL" id="QCW83714.1"/>
    </source>
</evidence>
<organism evidence="2 3">
    <name type="scientific">Methylotuvimicrobium buryatense</name>
    <name type="common">Methylomicrobium buryatense</name>
    <dbReference type="NCBI Taxonomy" id="95641"/>
    <lineage>
        <taxon>Bacteria</taxon>
        <taxon>Pseudomonadati</taxon>
        <taxon>Pseudomonadota</taxon>
        <taxon>Gammaproteobacteria</taxon>
        <taxon>Methylococcales</taxon>
        <taxon>Methylococcaceae</taxon>
        <taxon>Methylotuvimicrobium</taxon>
    </lineage>
</organism>
<dbReference type="RefSeq" id="WP_017842469.1">
    <property type="nucleotide sequence ID" value="NZ_CP035467.1"/>
</dbReference>
<dbReference type="Gene3D" id="3.30.450.20">
    <property type="entry name" value="PAS domain"/>
    <property type="match status" value="1"/>
</dbReference>
<sequence length="155" mass="17617">MEKPSFNNHFLAEHAALLGDSYNRLLGKPLINGICGSQEFAEALFHAPFAVVSHDTADDPVFNYANAQALTLFEMNWDEFTRTPSRLSAEPVNRQERSRLLKKVTEQGYIDHYQGVRISSTGTRFMIENAVVWNLIDRHGNYKGQAACFSDWCFL</sequence>
<dbReference type="Pfam" id="PF08670">
    <property type="entry name" value="MEKHLA"/>
    <property type="match status" value="1"/>
</dbReference>
<proteinExistence type="predicted"/>
<dbReference type="InterPro" id="IPR035965">
    <property type="entry name" value="PAS-like_dom_sf"/>
</dbReference>
<dbReference type="AlphaFoldDB" id="A0A4P9UQJ6"/>
<name>A0A4P9UQJ6_METBY</name>
<protein>
    <submittedName>
        <fullName evidence="2">MEKHLA domain-containing protein</fullName>
    </submittedName>
</protein>
<gene>
    <name evidence="2" type="ORF">EQU24_16790</name>
</gene>
<dbReference type="SUPFAM" id="SSF55785">
    <property type="entry name" value="PYP-like sensor domain (PAS domain)"/>
    <property type="match status" value="1"/>
</dbReference>